<dbReference type="Pfam" id="PF13244">
    <property type="entry name" value="MbhD"/>
    <property type="match status" value="1"/>
</dbReference>
<evidence type="ECO:0000313" key="10">
    <source>
        <dbReference type="EMBL" id="MBT0962086.1"/>
    </source>
</evidence>
<evidence type="ECO:0000256" key="2">
    <source>
        <dbReference type="ARBA" id="ARBA00022448"/>
    </source>
</evidence>
<name>A0A944DBM8_DENI1</name>
<keyword evidence="5 7" id="KW-1133">Transmembrane helix</keyword>
<evidence type="ECO:0000256" key="6">
    <source>
        <dbReference type="ARBA" id="ARBA00023136"/>
    </source>
</evidence>
<keyword evidence="2" id="KW-0813">Transport</keyword>
<dbReference type="InterPro" id="IPR050616">
    <property type="entry name" value="CPA3_Na-H_Antiporter_A"/>
</dbReference>
<feature type="transmembrane region" description="Helical" evidence="7">
    <location>
        <begin position="63"/>
        <end position="85"/>
    </location>
</feature>
<evidence type="ECO:0000256" key="7">
    <source>
        <dbReference type="SAM" id="Phobius"/>
    </source>
</evidence>
<dbReference type="PANTHER" id="PTHR43373:SF1">
    <property type="entry name" value="NA(+)_H(+) ANTIPORTER SUBUNIT A"/>
    <property type="match status" value="1"/>
</dbReference>
<dbReference type="EMBL" id="JAEKFT010000013">
    <property type="protein sequence ID" value="MBT0962086.1"/>
    <property type="molecule type" value="Genomic_DNA"/>
</dbReference>
<proteinExistence type="predicted"/>
<protein>
    <submittedName>
        <fullName evidence="10">DUF4040 domain-containing protein</fullName>
    </submittedName>
</protein>
<comment type="subcellular location">
    <subcellularLocation>
        <location evidence="1">Cell membrane</location>
        <topology evidence="1">Multi-pass membrane protein</topology>
    </subcellularLocation>
</comment>
<dbReference type="RefSeq" id="WP_214361883.1">
    <property type="nucleotide sequence ID" value="NZ_JAEKFT010000013.1"/>
</dbReference>
<gene>
    <name evidence="10" type="ORF">I8J34_12975</name>
</gene>
<evidence type="ECO:0000259" key="9">
    <source>
        <dbReference type="Pfam" id="PF20501"/>
    </source>
</evidence>
<feature type="domain" description="MrpA C-terminal/MbhD" evidence="8">
    <location>
        <begin position="22"/>
        <end position="85"/>
    </location>
</feature>
<keyword evidence="4 7" id="KW-0812">Transmembrane</keyword>
<evidence type="ECO:0000256" key="3">
    <source>
        <dbReference type="ARBA" id="ARBA00022475"/>
    </source>
</evidence>
<dbReference type="NCBIfam" id="NF009159">
    <property type="entry name" value="PRK12504.1"/>
    <property type="match status" value="1"/>
</dbReference>
<evidence type="ECO:0000313" key="11">
    <source>
        <dbReference type="Proteomes" id="UP000694660"/>
    </source>
</evidence>
<feature type="transmembrane region" description="Helical" evidence="7">
    <location>
        <begin position="97"/>
        <end position="115"/>
    </location>
</feature>
<organism evidence="10 11">
    <name type="scientific">Denitromonas iodatirespirans</name>
    <dbReference type="NCBI Taxonomy" id="2795389"/>
    <lineage>
        <taxon>Bacteria</taxon>
        <taxon>Pseudomonadati</taxon>
        <taxon>Pseudomonadota</taxon>
        <taxon>Betaproteobacteria</taxon>
        <taxon>Rhodocyclales</taxon>
        <taxon>Zoogloeaceae</taxon>
        <taxon>Denitromonas</taxon>
    </lineage>
</organism>
<dbReference type="Proteomes" id="UP000694660">
    <property type="component" value="Unassembled WGS sequence"/>
</dbReference>
<dbReference type="InterPro" id="IPR046806">
    <property type="entry name" value="MrpA_C/MbhE"/>
</dbReference>
<dbReference type="AlphaFoldDB" id="A0A944DBM8"/>
<dbReference type="Pfam" id="PF20501">
    <property type="entry name" value="MbhE"/>
    <property type="match status" value="1"/>
</dbReference>
<dbReference type="InterPro" id="IPR025383">
    <property type="entry name" value="MrpA_C/MbhD"/>
</dbReference>
<comment type="caution">
    <text evidence="10">The sequence shown here is derived from an EMBL/GenBank/DDBJ whole genome shotgun (WGS) entry which is preliminary data.</text>
</comment>
<evidence type="ECO:0000259" key="8">
    <source>
        <dbReference type="Pfam" id="PF13244"/>
    </source>
</evidence>
<reference evidence="11" key="1">
    <citation type="journal article" date="2022" name="ISME J.">
        <title>Genetic and phylogenetic analysis of dissimilatory iodate-reducing bacteria identifies potential niches across the world's oceans.</title>
        <authorList>
            <person name="Reyes-Umana V."/>
            <person name="Henning Z."/>
            <person name="Lee K."/>
            <person name="Barnum T.P."/>
            <person name="Coates J.D."/>
        </authorList>
    </citation>
    <scope>NUCLEOTIDE SEQUENCE [LARGE SCALE GENOMIC DNA]</scope>
    <source>
        <strain evidence="11">IR12</strain>
    </source>
</reference>
<dbReference type="GO" id="GO:0005886">
    <property type="term" value="C:plasma membrane"/>
    <property type="evidence" value="ECO:0007669"/>
    <property type="project" value="UniProtKB-SubCell"/>
</dbReference>
<sequence>MGTGSRSVIILEELTAVVLLTLMGAAAIGIARQRNLFGVVMLGGIYSFLMATVLVVLDAVDVAMTEAAVGAGISTVLLLGAIHLTGGTESKPIHRPWLPLFVVAVTGAMLVYGTLGLPAFSDPKAPIHQHVAPRYLTEGPEKTGVPNVVTAVLASYRSFDTLGETFVVFTAGIGVIALLRRRTPRRPREHDQEDRKS</sequence>
<evidence type="ECO:0000256" key="5">
    <source>
        <dbReference type="ARBA" id="ARBA00022989"/>
    </source>
</evidence>
<feature type="domain" description="MrpA C-terminal/MbhE" evidence="9">
    <location>
        <begin position="119"/>
        <end position="186"/>
    </location>
</feature>
<feature type="transmembrane region" description="Helical" evidence="7">
    <location>
        <begin position="161"/>
        <end position="179"/>
    </location>
</feature>
<feature type="transmembrane region" description="Helical" evidence="7">
    <location>
        <begin position="6"/>
        <end position="29"/>
    </location>
</feature>
<dbReference type="PANTHER" id="PTHR43373">
    <property type="entry name" value="NA(+)/H(+) ANTIPORTER SUBUNIT"/>
    <property type="match status" value="1"/>
</dbReference>
<feature type="transmembrane region" description="Helical" evidence="7">
    <location>
        <begin position="36"/>
        <end position="57"/>
    </location>
</feature>
<evidence type="ECO:0000256" key="4">
    <source>
        <dbReference type="ARBA" id="ARBA00022692"/>
    </source>
</evidence>
<accession>A0A944DBM8</accession>
<keyword evidence="3" id="KW-1003">Cell membrane</keyword>
<keyword evidence="6 7" id="KW-0472">Membrane</keyword>
<keyword evidence="11" id="KW-1185">Reference proteome</keyword>
<evidence type="ECO:0000256" key="1">
    <source>
        <dbReference type="ARBA" id="ARBA00004651"/>
    </source>
</evidence>